<evidence type="ECO:0000313" key="3">
    <source>
        <dbReference type="Proteomes" id="UP000192513"/>
    </source>
</evidence>
<accession>A0A1X0I8N9</accession>
<dbReference type="Proteomes" id="UP000192513">
    <property type="component" value="Unassembled WGS sequence"/>
</dbReference>
<keyword evidence="3" id="KW-1185">Reference proteome</keyword>
<keyword evidence="1" id="KW-0472">Membrane</keyword>
<reference evidence="2 3" key="1">
    <citation type="submission" date="2017-02" db="EMBL/GenBank/DDBJ databases">
        <title>The new phylogeny of genus Mycobacterium.</title>
        <authorList>
            <person name="Tortoli E."/>
            <person name="Trovato A."/>
            <person name="Cirillo D.M."/>
        </authorList>
    </citation>
    <scope>NUCLEOTIDE SEQUENCE [LARGE SCALE GENOMIC DNA]</scope>
    <source>
        <strain evidence="2 3">DSM 45000</strain>
    </source>
</reference>
<protein>
    <submittedName>
        <fullName evidence="2">Uncharacterized protein</fullName>
    </submittedName>
</protein>
<gene>
    <name evidence="2" type="ORF">BST39_16885</name>
</gene>
<dbReference type="PANTHER" id="PTHR42305:SF1">
    <property type="entry name" value="MEMBRANE PROTEIN RV1733C-RELATED"/>
    <property type="match status" value="1"/>
</dbReference>
<keyword evidence="1" id="KW-0812">Transmembrane</keyword>
<dbReference type="EMBL" id="MVIE01000021">
    <property type="protein sequence ID" value="ORB38793.1"/>
    <property type="molecule type" value="Genomic_DNA"/>
</dbReference>
<proteinExistence type="predicted"/>
<feature type="transmembrane region" description="Helical" evidence="1">
    <location>
        <begin position="52"/>
        <end position="77"/>
    </location>
</feature>
<evidence type="ECO:0000256" key="1">
    <source>
        <dbReference type="SAM" id="Phobius"/>
    </source>
</evidence>
<dbReference type="OrthoDB" id="4542680at2"/>
<dbReference type="PANTHER" id="PTHR42305">
    <property type="entry name" value="MEMBRANE PROTEIN RV1733C-RELATED"/>
    <property type="match status" value="1"/>
</dbReference>
<dbReference type="RefSeq" id="WP_142275055.1">
    <property type="nucleotide sequence ID" value="NZ_JACKVE010000019.1"/>
</dbReference>
<comment type="caution">
    <text evidence="2">The sequence shown here is derived from an EMBL/GenBank/DDBJ whole genome shotgun (WGS) entry which is preliminary data.</text>
</comment>
<organism evidence="2 3">
    <name type="scientific">Mycobacterium paraseoulense</name>
    <dbReference type="NCBI Taxonomy" id="590652"/>
    <lineage>
        <taxon>Bacteria</taxon>
        <taxon>Bacillati</taxon>
        <taxon>Actinomycetota</taxon>
        <taxon>Actinomycetes</taxon>
        <taxon>Mycobacteriales</taxon>
        <taxon>Mycobacteriaceae</taxon>
        <taxon>Mycobacterium</taxon>
    </lineage>
</organism>
<keyword evidence="1" id="KW-1133">Transmembrane helix</keyword>
<feature type="transmembrane region" description="Helical" evidence="1">
    <location>
        <begin position="164"/>
        <end position="190"/>
    </location>
</feature>
<sequence>MTIPHPNCGRPTSHRSDEDTALDTFTVRLPRWRFAQLFGFNPLVRIRDRVEALVVVLAVVISVVAVPIAAAVGTVVYDSRSRQYAERAQISRVVTGTVTSLKVAYHESLGPTITVLARWVDGGTEHTGAVSAPRGVNIGDSIDIWVGEDGSHVGPPPATAGDEAVAAALLTWFSVAIAAGVLVAGTRAAFNRARHAQWQKSFDNLVVDGDGRTNQR</sequence>
<evidence type="ECO:0000313" key="2">
    <source>
        <dbReference type="EMBL" id="ORB38793.1"/>
    </source>
</evidence>
<dbReference type="STRING" id="590652.BST39_16885"/>
<dbReference type="InterPro" id="IPR039708">
    <property type="entry name" value="MT1774/Rv1733c-like"/>
</dbReference>
<dbReference type="AlphaFoldDB" id="A0A1X0I8N9"/>
<name>A0A1X0I8N9_9MYCO</name>